<proteinExistence type="predicted"/>
<accession>D6Y0S9</accession>
<gene>
    <name evidence="1" type="ordered locus">Bsel_3165</name>
</gene>
<evidence type="ECO:0008006" key="3">
    <source>
        <dbReference type="Google" id="ProtNLM"/>
    </source>
</evidence>
<dbReference type="KEGG" id="bse:Bsel_3165"/>
<organism evidence="1 2">
    <name type="scientific">Bacillus selenitireducens (strain ATCC 700615 / DSM 15326 / MLS10)</name>
    <dbReference type="NCBI Taxonomy" id="439292"/>
    <lineage>
        <taxon>Bacteria</taxon>
        <taxon>Bacillati</taxon>
        <taxon>Bacillota</taxon>
        <taxon>Bacilli</taxon>
        <taxon>Bacillales</taxon>
        <taxon>Bacillaceae</taxon>
        <taxon>Salisediminibacterium</taxon>
    </lineage>
</organism>
<dbReference type="RefSeq" id="WP_013174051.1">
    <property type="nucleotide sequence ID" value="NC_014219.1"/>
</dbReference>
<protein>
    <recommendedName>
        <fullName evidence="3">Exopolyphosphatase-related protein</fullName>
    </recommendedName>
</protein>
<reference evidence="1" key="1">
    <citation type="submission" date="2009-10" db="EMBL/GenBank/DDBJ databases">
        <title>Complete sequence of Bacillus selenitireducens MLS10.</title>
        <authorList>
            <consortium name="US DOE Joint Genome Institute"/>
            <person name="Lucas S."/>
            <person name="Copeland A."/>
            <person name="Lapidus A."/>
            <person name="Glavina del Rio T."/>
            <person name="Dalin E."/>
            <person name="Tice H."/>
            <person name="Bruce D."/>
            <person name="Goodwin L."/>
            <person name="Pitluck S."/>
            <person name="Sims D."/>
            <person name="Brettin T."/>
            <person name="Detter J.C."/>
            <person name="Han C."/>
            <person name="Larimer F."/>
            <person name="Land M."/>
            <person name="Hauser L."/>
            <person name="Kyrpides N."/>
            <person name="Ovchinnikova G."/>
            <person name="Stolz J."/>
        </authorList>
    </citation>
    <scope>NUCLEOTIDE SEQUENCE [LARGE SCALE GENOMIC DNA]</scope>
    <source>
        <strain evidence="1">MLS10</strain>
    </source>
</reference>
<dbReference type="Proteomes" id="UP000000271">
    <property type="component" value="Chromosome"/>
</dbReference>
<evidence type="ECO:0000313" key="2">
    <source>
        <dbReference type="Proteomes" id="UP000000271"/>
    </source>
</evidence>
<dbReference type="EMBL" id="CP001791">
    <property type="protein sequence ID" value="ADI00647.1"/>
    <property type="molecule type" value="Genomic_DNA"/>
</dbReference>
<keyword evidence="2" id="KW-1185">Reference proteome</keyword>
<dbReference type="InterPro" id="IPR016877">
    <property type="entry name" value="UCP028235"/>
</dbReference>
<name>D6Y0S9_BACIE</name>
<evidence type="ECO:0000313" key="1">
    <source>
        <dbReference type="EMBL" id="ADI00647.1"/>
    </source>
</evidence>
<dbReference type="STRING" id="439292.Bsel_3165"/>
<dbReference type="AlphaFoldDB" id="D6Y0S9"/>
<dbReference type="HOGENOM" id="CLU_917553_0_0_9"/>
<sequence>MMRLVTRSDFDGLVTAMLLKKKGLINDMTFVHPKDMQDGKVEITENDILTNVPHVEGCGMWFDHHASELKRIEEEGITFKGDVRLADSAARVVYDYFGGREEFGPELDDIMAGVDKADAAKFTKEDILNPEGWDLLSFIMDARTGLGRFRDYRISNYQLMEKLVDLCAEKSVDEVMADPDVQERVVRYHELQKPFQDMLETHTTTKGNVIITDLRGVETIYPGNRFMIYALYPEQNINLWVVDGFRKQNCAIAVGHSILNKTSNTHVGYLMREYGGGGHGAAGTCQVPYGEADQAIEAMAEKLNADG</sequence>
<dbReference type="eggNOG" id="COG0618">
    <property type="taxonomic scope" value="Bacteria"/>
</dbReference>
<dbReference type="PIRSF" id="PIRSF028235">
    <property type="entry name" value="UCP028235"/>
    <property type="match status" value="1"/>
</dbReference>